<reference evidence="2 4" key="1">
    <citation type="submission" date="2020-12" db="EMBL/GenBank/DDBJ databases">
        <title>strain FJAT-54423T represents a novel species of the genus Brevibacillus.</title>
        <authorList>
            <person name="Tang R."/>
        </authorList>
    </citation>
    <scope>NUCLEOTIDE SEQUENCE [LARGE SCALE GENOMIC DNA]</scope>
    <source>
        <strain evidence="2 4">FJAT-54423</strain>
    </source>
</reference>
<feature type="domain" description="Putative Flp pilus-assembly TadG-like N-terminal" evidence="1">
    <location>
        <begin position="26"/>
        <end position="70"/>
    </location>
</feature>
<dbReference type="Proteomes" id="UP000677234">
    <property type="component" value="Chromosome"/>
</dbReference>
<dbReference type="AlphaFoldDB" id="A0A7T5ELE9"/>
<dbReference type="Proteomes" id="UP000595847">
    <property type="component" value="Chromosome"/>
</dbReference>
<evidence type="ECO:0000313" key="4">
    <source>
        <dbReference type="Proteomes" id="UP000595847"/>
    </source>
</evidence>
<dbReference type="EMBL" id="CP066308">
    <property type="protein sequence ID" value="QQE74764.1"/>
    <property type="molecule type" value="Genomic_DNA"/>
</dbReference>
<gene>
    <name evidence="2" type="ORF">JD108_01905</name>
    <name evidence="3" type="ORF">KDJ56_01905</name>
</gene>
<sequence length="156" mass="17487">MKMPEMRKKRMRWRQMWRRWKRDEKGGALVLFAAFLPVLIAIAGLVIDTGVMAYHQARLAEATDAAAWAGLDSYDRDLWNPPPPARPKVVLIPSEARALASSYLAKNFPAAELTSVEVSGGRIVVETEVTCPFFFMKIFGISEKTLTASAEARMEE</sequence>
<dbReference type="RefSeq" id="WP_198828334.1">
    <property type="nucleotide sequence ID" value="NZ_CP066308.1"/>
</dbReference>
<proteinExistence type="predicted"/>
<evidence type="ECO:0000313" key="3">
    <source>
        <dbReference type="EMBL" id="QUO41849.1"/>
    </source>
</evidence>
<dbReference type="KEGG" id="bcop:JD108_01905"/>
<dbReference type="EMBL" id="CP073708">
    <property type="protein sequence ID" value="QUO41849.1"/>
    <property type="molecule type" value="Genomic_DNA"/>
</dbReference>
<reference evidence="3" key="2">
    <citation type="submission" date="2021-04" db="EMBL/GenBank/DDBJ databases">
        <title>Brevibacillus composti FJAT-54423, complete genome.</title>
        <authorList>
            <person name="Tang R."/>
        </authorList>
    </citation>
    <scope>NUCLEOTIDE SEQUENCE</scope>
    <source>
        <strain evidence="3">FJAT-54424</strain>
    </source>
</reference>
<name>A0A7T5ELE9_9BACL</name>
<dbReference type="Pfam" id="PF13400">
    <property type="entry name" value="Tad"/>
    <property type="match status" value="1"/>
</dbReference>
<protein>
    <recommendedName>
        <fullName evidence="1">Putative Flp pilus-assembly TadG-like N-terminal domain-containing protein</fullName>
    </recommendedName>
</protein>
<accession>A0A7T5ELE9</accession>
<dbReference type="InterPro" id="IPR028087">
    <property type="entry name" value="Tad_N"/>
</dbReference>
<evidence type="ECO:0000313" key="5">
    <source>
        <dbReference type="Proteomes" id="UP000677234"/>
    </source>
</evidence>
<evidence type="ECO:0000313" key="2">
    <source>
        <dbReference type="EMBL" id="QQE74764.1"/>
    </source>
</evidence>
<organism evidence="2 4">
    <name type="scientific">Brevibacillus composti</name>
    <dbReference type="NCBI Taxonomy" id="2796470"/>
    <lineage>
        <taxon>Bacteria</taxon>
        <taxon>Bacillati</taxon>
        <taxon>Bacillota</taxon>
        <taxon>Bacilli</taxon>
        <taxon>Bacillales</taxon>
        <taxon>Paenibacillaceae</taxon>
        <taxon>Brevibacillus</taxon>
    </lineage>
</organism>
<evidence type="ECO:0000259" key="1">
    <source>
        <dbReference type="Pfam" id="PF13400"/>
    </source>
</evidence>
<keyword evidence="5" id="KW-1185">Reference proteome</keyword>